<dbReference type="Pfam" id="PF15738">
    <property type="entry name" value="YafQ_toxin"/>
    <property type="match status" value="1"/>
</dbReference>
<organism evidence="2 3">
    <name type="scientific">Polynucleobacter brandtiae</name>
    <dbReference type="NCBI Taxonomy" id="1938816"/>
    <lineage>
        <taxon>Bacteria</taxon>
        <taxon>Pseudomonadati</taxon>
        <taxon>Pseudomonadota</taxon>
        <taxon>Betaproteobacteria</taxon>
        <taxon>Burkholderiales</taxon>
        <taxon>Burkholderiaceae</taxon>
        <taxon>Polynucleobacter</taxon>
    </lineage>
</organism>
<dbReference type="PIRSF" id="PIRSF006156">
    <property type="entry name" value="YafQ"/>
    <property type="match status" value="1"/>
</dbReference>
<dbReference type="InterPro" id="IPR035093">
    <property type="entry name" value="RelE/ParE_toxin_dom_sf"/>
</dbReference>
<dbReference type="GO" id="GO:0004521">
    <property type="term" value="F:RNA endonuclease activity"/>
    <property type="evidence" value="ECO:0007669"/>
    <property type="project" value="TreeGrafter"/>
</dbReference>
<sequence>MRTIEYTGQFKCDYKREAKGIHKKTLAEDLNAVFKLLMADKKLPQKYFDHPLSGDWKDHRDCHIKPDVVLIYRKPDEVSLQLVRLGSLASWVFKGL</sequence>
<dbReference type="InterPro" id="IPR004386">
    <property type="entry name" value="Toxin_YafQ-like"/>
</dbReference>
<evidence type="ECO:0000313" key="3">
    <source>
        <dbReference type="Proteomes" id="UP000229366"/>
    </source>
</evidence>
<keyword evidence="3" id="KW-1185">Reference proteome</keyword>
<protein>
    <submittedName>
        <fullName evidence="2">mRNA interferase YafQ</fullName>
    </submittedName>
</protein>
<dbReference type="OrthoDB" id="7030467at2"/>
<evidence type="ECO:0000313" key="2">
    <source>
        <dbReference type="EMBL" id="PJI76721.1"/>
    </source>
</evidence>
<dbReference type="PANTHER" id="PTHR40588">
    <property type="entry name" value="MRNA INTERFERASE TOXIN YAFQ"/>
    <property type="match status" value="1"/>
</dbReference>
<comment type="caution">
    <text evidence="2">The sequence shown here is derived from an EMBL/GenBank/DDBJ whole genome shotgun (WGS) entry which is preliminary data.</text>
</comment>
<gene>
    <name evidence="2" type="ORF">B0G85_1929</name>
</gene>
<dbReference type="PANTHER" id="PTHR40588:SF1">
    <property type="entry name" value="MRNA INTERFERASE TOXIN YAFQ"/>
    <property type="match status" value="1"/>
</dbReference>
<dbReference type="RefSeq" id="WP_100380227.1">
    <property type="nucleotide sequence ID" value="NZ_CBCSBW010000007.1"/>
</dbReference>
<dbReference type="Proteomes" id="UP000229366">
    <property type="component" value="Unassembled WGS sequence"/>
</dbReference>
<dbReference type="InterPro" id="IPR007712">
    <property type="entry name" value="RelE/ParE_toxin"/>
</dbReference>
<accession>A0A2M8VIP8</accession>
<evidence type="ECO:0000256" key="1">
    <source>
        <dbReference type="ARBA" id="ARBA00022649"/>
    </source>
</evidence>
<keyword evidence="1" id="KW-1277">Toxin-antitoxin system</keyword>
<dbReference type="Gene3D" id="3.30.2310.20">
    <property type="entry name" value="RelE-like"/>
    <property type="match status" value="1"/>
</dbReference>
<reference evidence="2 3" key="1">
    <citation type="submission" date="2017-11" db="EMBL/GenBank/DDBJ databases">
        <title>Genomic Encyclopedia of Type Strains, Phase III (KMG-III): the genomes of soil and plant-associated and newly described type strains.</title>
        <authorList>
            <person name="Whitman W."/>
        </authorList>
    </citation>
    <scope>NUCLEOTIDE SEQUENCE [LARGE SCALE GENOMIC DNA]</scope>
    <source>
        <strain evidence="2 3">UB-Domo-W1</strain>
    </source>
</reference>
<dbReference type="GO" id="GO:0006415">
    <property type="term" value="P:translational termination"/>
    <property type="evidence" value="ECO:0007669"/>
    <property type="project" value="TreeGrafter"/>
</dbReference>
<dbReference type="NCBIfam" id="TIGR02385">
    <property type="entry name" value="RelE_StbE"/>
    <property type="match status" value="1"/>
</dbReference>
<dbReference type="SUPFAM" id="SSF143011">
    <property type="entry name" value="RelE-like"/>
    <property type="match status" value="1"/>
</dbReference>
<proteinExistence type="predicted"/>
<name>A0A2M8VIP8_9BURK</name>
<dbReference type="GO" id="GO:0006402">
    <property type="term" value="P:mRNA catabolic process"/>
    <property type="evidence" value="ECO:0007669"/>
    <property type="project" value="TreeGrafter"/>
</dbReference>
<dbReference type="AlphaFoldDB" id="A0A2M8VIP8"/>
<dbReference type="EMBL" id="PGTX01000006">
    <property type="protein sequence ID" value="PJI76721.1"/>
    <property type="molecule type" value="Genomic_DNA"/>
</dbReference>